<protein>
    <submittedName>
        <fullName evidence="2">Uncharacterized protein</fullName>
    </submittedName>
</protein>
<evidence type="ECO:0000256" key="1">
    <source>
        <dbReference type="SAM" id="Coils"/>
    </source>
</evidence>
<dbReference type="RefSeq" id="WP_074817546.1">
    <property type="nucleotide sequence ID" value="NZ_FOJX01000021.1"/>
</dbReference>
<reference evidence="2 3" key="1">
    <citation type="submission" date="2016-10" db="EMBL/GenBank/DDBJ databases">
        <authorList>
            <person name="de Groot N.N."/>
        </authorList>
    </citation>
    <scope>NUCLEOTIDE SEQUENCE [LARGE SCALE GENOMIC DNA]</scope>
    <source>
        <strain evidence="2 3">L14</strain>
    </source>
</reference>
<accession>A0A1I0YTB1</accession>
<dbReference type="AlphaFoldDB" id="A0A1I0YTB1"/>
<gene>
    <name evidence="2" type="ORF">SAMN05216587_1212</name>
</gene>
<dbReference type="EMBL" id="FOJX01000021">
    <property type="protein sequence ID" value="SFB16451.1"/>
    <property type="molecule type" value="Genomic_DNA"/>
</dbReference>
<sequence length="218" mass="25277">MTFLELQKQIVQTRKARKGVKNRTNYFEDCSGQEEQFWSEVYKRSLRVANDVVKHYEVASTFDKAEKVSVLFGEQRKNNDTFEELLECQHEISRLTKELEQVKAELARAKIGGRRKDYGKEARIQLYKHEHPDASIRTIAKAVGCSTTTVQNALKTVKSDDDGTLSMMNIPRDKKKLEQIIEGLLTAISKDTNEKDRQIHLQALRWHQLVLDELVQEK</sequence>
<organism evidence="2 3">
    <name type="scientific">Selenomonas ruminantium</name>
    <dbReference type="NCBI Taxonomy" id="971"/>
    <lineage>
        <taxon>Bacteria</taxon>
        <taxon>Bacillati</taxon>
        <taxon>Bacillota</taxon>
        <taxon>Negativicutes</taxon>
        <taxon>Selenomonadales</taxon>
        <taxon>Selenomonadaceae</taxon>
        <taxon>Selenomonas</taxon>
    </lineage>
</organism>
<keyword evidence="1" id="KW-0175">Coiled coil</keyword>
<evidence type="ECO:0000313" key="2">
    <source>
        <dbReference type="EMBL" id="SFB16451.1"/>
    </source>
</evidence>
<evidence type="ECO:0000313" key="3">
    <source>
        <dbReference type="Proteomes" id="UP000183843"/>
    </source>
</evidence>
<dbReference type="Proteomes" id="UP000183843">
    <property type="component" value="Unassembled WGS sequence"/>
</dbReference>
<name>A0A1I0YTB1_SELRU</name>
<proteinExistence type="predicted"/>
<feature type="coiled-coil region" evidence="1">
    <location>
        <begin position="85"/>
        <end position="112"/>
    </location>
</feature>